<evidence type="ECO:0000313" key="3">
    <source>
        <dbReference type="Proteomes" id="UP000070504"/>
    </source>
</evidence>
<proteinExistence type="predicted"/>
<feature type="transmembrane region" description="Helical" evidence="1">
    <location>
        <begin position="12"/>
        <end position="33"/>
    </location>
</feature>
<comment type="caution">
    <text evidence="2">The sequence shown here is derived from an EMBL/GenBank/DDBJ whole genome shotgun (WGS) entry which is preliminary data.</text>
</comment>
<dbReference type="EMBL" id="LHYH01000010">
    <property type="protein sequence ID" value="KXB07150.1"/>
    <property type="molecule type" value="Genomic_DNA"/>
</dbReference>
<evidence type="ECO:0000256" key="1">
    <source>
        <dbReference type="SAM" id="Phobius"/>
    </source>
</evidence>
<keyword evidence="1" id="KW-0812">Transmembrane</keyword>
<keyword evidence="1" id="KW-0472">Membrane</keyword>
<keyword evidence="3" id="KW-1185">Reference proteome</keyword>
<evidence type="ECO:0000313" key="2">
    <source>
        <dbReference type="EMBL" id="KXB07150.1"/>
    </source>
</evidence>
<keyword evidence="1" id="KW-1133">Transmembrane helix</keyword>
<dbReference type="AlphaFoldDB" id="A0A133VL50"/>
<feature type="transmembrane region" description="Helical" evidence="1">
    <location>
        <begin position="45"/>
        <end position="65"/>
    </location>
</feature>
<protein>
    <submittedName>
        <fullName evidence="2">Uncharacterized protein</fullName>
    </submittedName>
</protein>
<sequence>MKQNLKEQGLTALAMTCVLAAGILSLYVIFAFVSHVSGNPMNSTHILYFSTIVTLLVVGILFAFLKPEDE</sequence>
<organism evidence="2 3">
    <name type="scientific">candidate division MSBL1 archaeon SCGC-AAA382K21</name>
    <dbReference type="NCBI Taxonomy" id="1698283"/>
    <lineage>
        <taxon>Archaea</taxon>
        <taxon>Methanobacteriati</taxon>
        <taxon>Methanobacteriota</taxon>
        <taxon>candidate division MSBL1</taxon>
    </lineage>
</organism>
<dbReference type="Proteomes" id="UP000070504">
    <property type="component" value="Unassembled WGS sequence"/>
</dbReference>
<gene>
    <name evidence="2" type="ORF">AKJ54_00665</name>
</gene>
<name>A0A133VL50_9EURY</name>
<reference evidence="2 3" key="1">
    <citation type="journal article" date="2016" name="Sci. Rep.">
        <title>Metabolic traits of an uncultured archaeal lineage -MSBL1- from brine pools of the Red Sea.</title>
        <authorList>
            <person name="Mwirichia R."/>
            <person name="Alam I."/>
            <person name="Rashid M."/>
            <person name="Vinu M."/>
            <person name="Ba-Alawi W."/>
            <person name="Anthony Kamau A."/>
            <person name="Kamanda Ngugi D."/>
            <person name="Goker M."/>
            <person name="Klenk H.P."/>
            <person name="Bajic V."/>
            <person name="Stingl U."/>
        </authorList>
    </citation>
    <scope>NUCLEOTIDE SEQUENCE [LARGE SCALE GENOMIC DNA]</scope>
    <source>
        <strain evidence="2">SCGC-AAA382K21</strain>
    </source>
</reference>
<accession>A0A133VL50</accession>